<sequence>MLNRQFIHCIFFSVATRGVFQDMPIWINSVPIVFVIVTLISYVIAAMLIKSEKLLIKLKVTSFKRRV</sequence>
<comment type="caution">
    <text evidence="2">The sequence shown here is derived from an EMBL/GenBank/DDBJ whole genome shotgun (WGS) entry which is preliminary data.</text>
</comment>
<organism evidence="2 3">
    <name type="scientific">Bacteroides acidifaciens</name>
    <dbReference type="NCBI Taxonomy" id="85831"/>
    <lineage>
        <taxon>Bacteria</taxon>
        <taxon>Pseudomonadati</taxon>
        <taxon>Bacteroidota</taxon>
        <taxon>Bacteroidia</taxon>
        <taxon>Bacteroidales</taxon>
        <taxon>Bacteroidaceae</taxon>
        <taxon>Bacteroides</taxon>
    </lineage>
</organism>
<evidence type="ECO:0000313" key="2">
    <source>
        <dbReference type="EMBL" id="RLT80085.1"/>
    </source>
</evidence>
<name>A0A3L8A7C7_9BACE</name>
<accession>A0A3L8A7C7</accession>
<dbReference type="STRING" id="1235814.GCA_000613385_00799"/>
<evidence type="ECO:0000256" key="1">
    <source>
        <dbReference type="SAM" id="Phobius"/>
    </source>
</evidence>
<protein>
    <submittedName>
        <fullName evidence="2">Uncharacterized protein</fullName>
    </submittedName>
</protein>
<evidence type="ECO:0000313" key="3">
    <source>
        <dbReference type="Proteomes" id="UP000267159"/>
    </source>
</evidence>
<gene>
    <name evidence="2" type="ORF">D7Y07_10040</name>
</gene>
<dbReference type="Proteomes" id="UP000267159">
    <property type="component" value="Unassembled WGS sequence"/>
</dbReference>
<keyword evidence="1" id="KW-0812">Transmembrane</keyword>
<keyword evidence="1" id="KW-1133">Transmembrane helix</keyword>
<dbReference type="EMBL" id="RAZM01000027">
    <property type="protein sequence ID" value="RLT80085.1"/>
    <property type="molecule type" value="Genomic_DNA"/>
</dbReference>
<proteinExistence type="predicted"/>
<dbReference type="AlphaFoldDB" id="A0A3L8A7C7"/>
<feature type="transmembrane region" description="Helical" evidence="1">
    <location>
        <begin position="25"/>
        <end position="49"/>
    </location>
</feature>
<reference evidence="2 3" key="1">
    <citation type="submission" date="2018-09" db="EMBL/GenBank/DDBJ databases">
        <title>Murine metabolic-syndrome-specific gut microbial biobank.</title>
        <authorList>
            <person name="Liu C."/>
        </authorList>
    </citation>
    <scope>NUCLEOTIDE SEQUENCE [LARGE SCALE GENOMIC DNA]</scope>
    <source>
        <strain evidence="2 3">0.1X-D8-26</strain>
    </source>
</reference>
<keyword evidence="1" id="KW-0472">Membrane</keyword>